<dbReference type="Pfam" id="PF01248">
    <property type="entry name" value="Ribosomal_L7Ae"/>
    <property type="match status" value="1"/>
</dbReference>
<dbReference type="InterPro" id="IPR035931">
    <property type="entry name" value="YlxR-like_sf"/>
</dbReference>
<proteinExistence type="predicted"/>
<dbReference type="HOGENOM" id="CLU_091016_2_0_0"/>
<dbReference type="Gene3D" id="3.30.1230.10">
    <property type="entry name" value="YlxR-like"/>
    <property type="match status" value="1"/>
</dbReference>
<accession>D4CTQ2</accession>
<gene>
    <name evidence="3" type="ORF">FUSPEROL_00774</name>
</gene>
<evidence type="ECO:0000313" key="3">
    <source>
        <dbReference type="EMBL" id="EFE87286.1"/>
    </source>
</evidence>
<dbReference type="SUPFAM" id="SSF64376">
    <property type="entry name" value="YlxR-like"/>
    <property type="match status" value="1"/>
</dbReference>
<dbReference type="InterPro" id="IPR007393">
    <property type="entry name" value="YlxR_dom"/>
</dbReference>
<dbReference type="eggNOG" id="COG1358">
    <property type="taxonomic scope" value="Bacteria"/>
</dbReference>
<evidence type="ECO:0000313" key="4">
    <source>
        <dbReference type="Proteomes" id="UP000003748"/>
    </source>
</evidence>
<feature type="domain" description="Ribosomal protein eL8/eL30/eS12/Gadd45" evidence="1">
    <location>
        <begin position="91"/>
        <end position="165"/>
    </location>
</feature>
<dbReference type="SUPFAM" id="SSF55315">
    <property type="entry name" value="L30e-like"/>
    <property type="match status" value="1"/>
</dbReference>
<dbReference type="eggNOG" id="COG2740">
    <property type="taxonomic scope" value="Bacteria"/>
</dbReference>
<evidence type="ECO:0000259" key="1">
    <source>
        <dbReference type="Pfam" id="PF01248"/>
    </source>
</evidence>
<dbReference type="PANTHER" id="PTHR34215:SF1">
    <property type="entry name" value="YLXR DOMAIN-CONTAINING PROTEIN"/>
    <property type="match status" value="1"/>
</dbReference>
<organism evidence="3 4">
    <name type="scientific">Fusobacterium periodonticum ATCC 33693</name>
    <dbReference type="NCBI Taxonomy" id="546275"/>
    <lineage>
        <taxon>Bacteria</taxon>
        <taxon>Fusobacteriati</taxon>
        <taxon>Fusobacteriota</taxon>
        <taxon>Fusobacteriia</taxon>
        <taxon>Fusobacteriales</taxon>
        <taxon>Fusobacteriaceae</taxon>
        <taxon>Fusobacterium</taxon>
    </lineage>
</organism>
<protein>
    <recommendedName>
        <fullName evidence="5">YlxR domain-containing protein</fullName>
    </recommendedName>
</protein>
<dbReference type="Gene3D" id="3.30.1330.30">
    <property type="match status" value="1"/>
</dbReference>
<dbReference type="AlphaFoldDB" id="D4CTQ2"/>
<sequence>MMSNTHIPERTCVLCRAKKDKSKLFRLAKVKEGFYEFDKEQKKQVRAVYVCKSLTCLGRLAKHNKVKLDSQDLMAMLSIINKANKNYLNILNSMKNSGELVFGINLLFENIEHVHFIVLAQDISKKNEEKILRRINELKIPYVTAGTMEELGKIFNKEEITVIGIKDKKMARGLIED</sequence>
<reference evidence="3 4" key="1">
    <citation type="submission" date="2010-02" db="EMBL/GenBank/DDBJ databases">
        <authorList>
            <person name="Weinstock G."/>
            <person name="Sodergren E."/>
            <person name="Clifton S."/>
            <person name="Fulton L."/>
            <person name="Fulton B."/>
            <person name="Courtney L."/>
            <person name="Fronick C."/>
            <person name="Harrison M."/>
            <person name="Strong C."/>
            <person name="Farmer C."/>
            <person name="Delahaunty K."/>
            <person name="Markovic C."/>
            <person name="Hall O."/>
            <person name="Minx P."/>
            <person name="Tomlinson C."/>
            <person name="Mitreva M."/>
            <person name="Nelson J."/>
            <person name="Hou S."/>
            <person name="Wollam A."/>
            <person name="Pepin K.H."/>
            <person name="Johnson M."/>
            <person name="Bhonagiri V."/>
            <person name="Zhang X."/>
            <person name="Suruliraj S."/>
            <person name="Warren W."/>
            <person name="Chinwalla A."/>
            <person name="Mardis E.R."/>
            <person name="Wilson R.K."/>
        </authorList>
    </citation>
    <scope>NUCLEOTIDE SEQUENCE [LARGE SCALE GENOMIC DNA]</scope>
    <source>
        <strain evidence="3 4">ATCC 33693</strain>
    </source>
</reference>
<evidence type="ECO:0000259" key="2">
    <source>
        <dbReference type="Pfam" id="PF04296"/>
    </source>
</evidence>
<dbReference type="InterPro" id="IPR029064">
    <property type="entry name" value="Ribosomal_eL30-like_sf"/>
</dbReference>
<dbReference type="InterPro" id="IPR004038">
    <property type="entry name" value="Ribosomal_eL8/eL30/eS12/Gad45"/>
</dbReference>
<dbReference type="Proteomes" id="UP000003748">
    <property type="component" value="Unassembled WGS sequence"/>
</dbReference>
<dbReference type="PANTHER" id="PTHR34215">
    <property type="entry name" value="BLL0784 PROTEIN"/>
    <property type="match status" value="1"/>
</dbReference>
<evidence type="ECO:0008006" key="5">
    <source>
        <dbReference type="Google" id="ProtNLM"/>
    </source>
</evidence>
<name>D4CTQ2_9FUSO</name>
<dbReference type="InterPro" id="IPR037465">
    <property type="entry name" value="YlxR"/>
</dbReference>
<dbReference type="EMBL" id="ACJY01000044">
    <property type="protein sequence ID" value="EFE87286.1"/>
    <property type="molecule type" value="Genomic_DNA"/>
</dbReference>
<comment type="caution">
    <text evidence="3">The sequence shown here is derived from an EMBL/GenBank/DDBJ whole genome shotgun (WGS) entry which is preliminary data.</text>
</comment>
<dbReference type="STRING" id="546275.FUSPEROL_00774"/>
<feature type="domain" description="YlxR" evidence="2">
    <location>
        <begin position="10"/>
        <end position="65"/>
    </location>
</feature>
<dbReference type="Pfam" id="PF04296">
    <property type="entry name" value="YlxR"/>
    <property type="match status" value="1"/>
</dbReference>